<comment type="caution">
    <text evidence="3">The sequence shown here is derived from an EMBL/GenBank/DDBJ whole genome shotgun (WGS) entry which is preliminary data.</text>
</comment>
<protein>
    <submittedName>
        <fullName evidence="3">Uncharacterized protein</fullName>
    </submittedName>
</protein>
<dbReference type="InterPro" id="IPR051353">
    <property type="entry name" value="Tobamovirus_resist_UPF0261"/>
</dbReference>
<evidence type="ECO:0000313" key="3">
    <source>
        <dbReference type="EMBL" id="CAG8886344.1"/>
    </source>
</evidence>
<dbReference type="OrthoDB" id="10264588at2759"/>
<dbReference type="Gene3D" id="3.40.50.12030">
    <property type="entry name" value="Uncharacterised protein family UPF0261, NC domain"/>
    <property type="match status" value="1"/>
</dbReference>
<dbReference type="PANTHER" id="PTHR31862:SF1">
    <property type="entry name" value="UPF0261 DOMAIN PROTEIN (AFU_ORTHOLOGUE AFUA_1G10120)"/>
    <property type="match status" value="1"/>
</dbReference>
<dbReference type="Proteomes" id="UP001154252">
    <property type="component" value="Unassembled WGS sequence"/>
</dbReference>
<feature type="domain" description="UPF0261" evidence="2">
    <location>
        <begin position="198"/>
        <end position="423"/>
    </location>
</feature>
<dbReference type="AlphaFoldDB" id="A0A9W4K8C6"/>
<dbReference type="InterPro" id="IPR008322">
    <property type="entry name" value="UPF0261"/>
</dbReference>
<proteinExistence type="predicted"/>
<dbReference type="CDD" id="cd15488">
    <property type="entry name" value="Tm-1-like"/>
    <property type="match status" value="1"/>
</dbReference>
<dbReference type="PIRSF" id="PIRSF033271">
    <property type="entry name" value="UCP033271"/>
    <property type="match status" value="1"/>
</dbReference>
<gene>
    <name evidence="3" type="ORF">PEGY_LOCUS836</name>
</gene>
<accession>A0A9W4K8C6</accession>
<sequence>MPSNTPTILLLGTCDTKLSELLYTKSQIESTNATVLLMDCGRNPSRHEEITIPQSALLTTSPSTPIPDLTALTRAEYITTLVPYATKKVTHLHESHQIQGILAIGGSCGTTLAAAVMRDGLPVGFPKLIVSTMTSGDVGPFIGETDISMMYSVVDIAGRNGIVEGVLDNAAGGIVGMASAFLKRERGNKEAELSSGVKIGISMFGVTTPGVKRARERLEEVLPGCEVYVFHATGSGGRALERLVREGRIDAVLDLTTTEIADEVVGGVLSAGDGRLTAATVRDIPRVVSVGACDMVNFGEVGSVPAKFLEGKRLFYEHNAAVTLMRTTKKECADIGTLIAGNLLRDSRDRGQLRRTKVILPVGGVSMLDVPGQPFHDPEADEVLFSTLERELEGSGISVMRDSRDINDPNFAVVVADELAELIRRE</sequence>
<evidence type="ECO:0000259" key="2">
    <source>
        <dbReference type="Pfam" id="PF23189"/>
    </source>
</evidence>
<dbReference type="EMBL" id="CAJVRC010000835">
    <property type="protein sequence ID" value="CAG8886344.1"/>
    <property type="molecule type" value="Genomic_DNA"/>
</dbReference>
<dbReference type="InterPro" id="IPR056778">
    <property type="entry name" value="UPF0261_C"/>
</dbReference>
<dbReference type="Gene3D" id="3.40.50.12020">
    <property type="entry name" value="Uncharacterised protein family UPF0261, NN domain"/>
    <property type="match status" value="1"/>
</dbReference>
<dbReference type="NCBIfam" id="NF002674">
    <property type="entry name" value="PRK02399.1-2"/>
    <property type="match status" value="1"/>
</dbReference>
<dbReference type="Pfam" id="PF06792">
    <property type="entry name" value="UPF0261"/>
    <property type="match status" value="1"/>
</dbReference>
<dbReference type="InterPro" id="IPR044122">
    <property type="entry name" value="UPF0261_N"/>
</dbReference>
<keyword evidence="4" id="KW-1185">Reference proteome</keyword>
<evidence type="ECO:0000313" key="4">
    <source>
        <dbReference type="Proteomes" id="UP001154252"/>
    </source>
</evidence>
<reference evidence="3" key="1">
    <citation type="submission" date="2021-07" db="EMBL/GenBank/DDBJ databases">
        <authorList>
            <person name="Branca A.L. A."/>
        </authorList>
    </citation>
    <scope>NUCLEOTIDE SEQUENCE</scope>
</reference>
<evidence type="ECO:0000259" key="1">
    <source>
        <dbReference type="Pfam" id="PF06792"/>
    </source>
</evidence>
<dbReference type="PANTHER" id="PTHR31862">
    <property type="entry name" value="UPF0261 DOMAIN PROTEIN (AFU_ORTHOLOGUE AFUA_1G10120)"/>
    <property type="match status" value="1"/>
</dbReference>
<organism evidence="3 4">
    <name type="scientific">Penicillium egyptiacum</name>
    <dbReference type="NCBI Taxonomy" id="1303716"/>
    <lineage>
        <taxon>Eukaryota</taxon>
        <taxon>Fungi</taxon>
        <taxon>Dikarya</taxon>
        <taxon>Ascomycota</taxon>
        <taxon>Pezizomycotina</taxon>
        <taxon>Eurotiomycetes</taxon>
        <taxon>Eurotiomycetidae</taxon>
        <taxon>Eurotiales</taxon>
        <taxon>Aspergillaceae</taxon>
        <taxon>Penicillium</taxon>
    </lineage>
</organism>
<name>A0A9W4K8C6_9EURO</name>
<dbReference type="Pfam" id="PF23189">
    <property type="entry name" value="UPF0261_C"/>
    <property type="match status" value="1"/>
</dbReference>
<feature type="domain" description="UPF0261" evidence="1">
    <location>
        <begin position="6"/>
        <end position="180"/>
    </location>
</feature>